<evidence type="ECO:0000259" key="10">
    <source>
        <dbReference type="Pfam" id="PF02875"/>
    </source>
</evidence>
<dbReference type="InterPro" id="IPR036615">
    <property type="entry name" value="Mur_ligase_C_dom_sf"/>
</dbReference>
<evidence type="ECO:0000259" key="11">
    <source>
        <dbReference type="Pfam" id="PF08245"/>
    </source>
</evidence>
<dbReference type="GO" id="GO:0005524">
    <property type="term" value="F:ATP binding"/>
    <property type="evidence" value="ECO:0007669"/>
    <property type="project" value="UniProtKB-KW"/>
</dbReference>
<dbReference type="InterPro" id="IPR004101">
    <property type="entry name" value="Mur_ligase_C"/>
</dbReference>
<feature type="domain" description="Mur ligase C-terminal" evidence="10">
    <location>
        <begin position="325"/>
        <end position="457"/>
    </location>
</feature>
<feature type="domain" description="Mur ligase N-terminal catalytic" evidence="9">
    <location>
        <begin position="6"/>
        <end position="100"/>
    </location>
</feature>
<keyword evidence="13" id="KW-1185">Reference proteome</keyword>
<keyword evidence="8" id="KW-0961">Cell wall biogenesis/degradation</keyword>
<dbReference type="RefSeq" id="WP_125484803.1">
    <property type="nucleotide sequence ID" value="NZ_RSDW01000001.1"/>
</dbReference>
<gene>
    <name evidence="12" type="ORF">EDE15_1662</name>
</gene>
<keyword evidence="2" id="KW-0132">Cell division</keyword>
<proteinExistence type="predicted"/>
<dbReference type="SUPFAM" id="SSF51984">
    <property type="entry name" value="MurCD N-terminal domain"/>
    <property type="match status" value="1"/>
</dbReference>
<dbReference type="PANTHER" id="PTHR43445">
    <property type="entry name" value="UDP-N-ACETYLMURAMATE--L-ALANINE LIGASE-RELATED"/>
    <property type="match status" value="1"/>
</dbReference>
<accession>A0A3R9QGR4</accession>
<dbReference type="InterPro" id="IPR050061">
    <property type="entry name" value="MurCDEF_pg_biosynth"/>
</dbReference>
<evidence type="ECO:0000313" key="12">
    <source>
        <dbReference type="EMBL" id="RSL16152.1"/>
    </source>
</evidence>
<evidence type="ECO:0000313" key="13">
    <source>
        <dbReference type="Proteomes" id="UP000269669"/>
    </source>
</evidence>
<evidence type="ECO:0000256" key="8">
    <source>
        <dbReference type="ARBA" id="ARBA00023316"/>
    </source>
</evidence>
<keyword evidence="5" id="KW-0133">Cell shape</keyword>
<evidence type="ECO:0000256" key="4">
    <source>
        <dbReference type="ARBA" id="ARBA00022840"/>
    </source>
</evidence>
<evidence type="ECO:0000256" key="7">
    <source>
        <dbReference type="ARBA" id="ARBA00023306"/>
    </source>
</evidence>
<dbReference type="GO" id="GO:0071555">
    <property type="term" value="P:cell wall organization"/>
    <property type="evidence" value="ECO:0007669"/>
    <property type="project" value="UniProtKB-KW"/>
</dbReference>
<dbReference type="Gene3D" id="3.90.190.20">
    <property type="entry name" value="Mur ligase, C-terminal domain"/>
    <property type="match status" value="1"/>
</dbReference>
<keyword evidence="6" id="KW-0573">Peptidoglycan synthesis</keyword>
<evidence type="ECO:0000256" key="6">
    <source>
        <dbReference type="ARBA" id="ARBA00022984"/>
    </source>
</evidence>
<dbReference type="SUPFAM" id="SSF53623">
    <property type="entry name" value="MurD-like peptide ligases, catalytic domain"/>
    <property type="match status" value="1"/>
</dbReference>
<dbReference type="Gene3D" id="3.40.1190.10">
    <property type="entry name" value="Mur-like, catalytic domain"/>
    <property type="match status" value="1"/>
</dbReference>
<dbReference type="Pfam" id="PF01225">
    <property type="entry name" value="Mur_ligase"/>
    <property type="match status" value="1"/>
</dbReference>
<dbReference type="Pfam" id="PF02875">
    <property type="entry name" value="Mur_ligase_C"/>
    <property type="match status" value="1"/>
</dbReference>
<dbReference type="InterPro" id="IPR000713">
    <property type="entry name" value="Mur_ligase_N"/>
</dbReference>
<keyword evidence="3" id="KW-0547">Nucleotide-binding</keyword>
<feature type="domain" description="Mur ligase central" evidence="11">
    <location>
        <begin position="112"/>
        <end position="303"/>
    </location>
</feature>
<dbReference type="OrthoDB" id="9804126at2"/>
<name>A0A3R9QGR4_9BACT</name>
<keyword evidence="4" id="KW-0067">ATP-binding</keyword>
<dbReference type="GO" id="GO:0016881">
    <property type="term" value="F:acid-amino acid ligase activity"/>
    <property type="evidence" value="ECO:0007669"/>
    <property type="project" value="InterPro"/>
</dbReference>
<dbReference type="SUPFAM" id="SSF53244">
    <property type="entry name" value="MurD-like peptide ligases, peptide-binding domain"/>
    <property type="match status" value="1"/>
</dbReference>
<organism evidence="12 13">
    <name type="scientific">Edaphobacter aggregans</name>
    <dbReference type="NCBI Taxonomy" id="570835"/>
    <lineage>
        <taxon>Bacteria</taxon>
        <taxon>Pseudomonadati</taxon>
        <taxon>Acidobacteriota</taxon>
        <taxon>Terriglobia</taxon>
        <taxon>Terriglobales</taxon>
        <taxon>Acidobacteriaceae</taxon>
        <taxon>Edaphobacter</taxon>
    </lineage>
</organism>
<comment type="caution">
    <text evidence="12">The sequence shown here is derived from an EMBL/GenBank/DDBJ whole genome shotgun (WGS) entry which is preliminary data.</text>
</comment>
<dbReference type="EMBL" id="RSDW01000001">
    <property type="protein sequence ID" value="RSL16152.1"/>
    <property type="molecule type" value="Genomic_DNA"/>
</dbReference>
<dbReference type="PANTHER" id="PTHR43445:SF5">
    <property type="entry name" value="UDP-N-ACETYLMURAMATE--L-ALANYL-GAMMA-D-GLUTAMYL-MESO-2,6-DIAMINOHEPTANDIOATE LIGASE"/>
    <property type="match status" value="1"/>
</dbReference>
<dbReference type="Gene3D" id="3.40.50.720">
    <property type="entry name" value="NAD(P)-binding Rossmann-like Domain"/>
    <property type="match status" value="1"/>
</dbReference>
<sequence length="488" mass="53288">MQSPKHIHLIGICGTAMASLAGMLQMQGHYITGSDAAAYPPMSDLLRGLGIPVYEPYAECNLELRPDLVVVGNAISRGNVELEYVLDARIPFCSMASILHDEFLRGRESLVVAGTHGKTTTTSMLAWIYEVASWRDTTLAPSFLIGGVAENFATSFMVRPTRPFLLEGDEYDTAFFDKGPKFLHYFPDAAILTHVEFDHADIYVDLSAVKTAFKRFVNLIPRRGRIVAFDGSENVSECVARAFCAVERYGFGEQSHWRVTHLRHDGPLTRWTLLRGGEPFAELSLPMAGEHNALNATAAAALAAGQGIPIEAIAEALATFKSVKRRLEVRAVVGGVTIIDDFAHHPTAIRETLRALRERYPGQRLLAVLEPRSNTLRRNVFETALVDSLALADRVVLASVFKSESIPANERLVPEHVITALNERGVPASVHTDADAIVVAIAPELRDGDVVAILSNGGFGGIYQKLPRAISDSIVLRAGRTLQPRGDM</sequence>
<dbReference type="Proteomes" id="UP000269669">
    <property type="component" value="Unassembled WGS sequence"/>
</dbReference>
<dbReference type="GO" id="GO:0051301">
    <property type="term" value="P:cell division"/>
    <property type="evidence" value="ECO:0007669"/>
    <property type="project" value="UniProtKB-KW"/>
</dbReference>
<evidence type="ECO:0000256" key="1">
    <source>
        <dbReference type="ARBA" id="ARBA00022598"/>
    </source>
</evidence>
<reference evidence="12 13" key="1">
    <citation type="submission" date="2018-12" db="EMBL/GenBank/DDBJ databases">
        <title>Sequencing of bacterial isolates from soil warming experiment in Harvard Forest, Massachusetts, USA.</title>
        <authorList>
            <person name="Deangelis K."/>
        </authorList>
    </citation>
    <scope>NUCLEOTIDE SEQUENCE [LARGE SCALE GENOMIC DNA]</scope>
    <source>
        <strain evidence="12 13">EB153</strain>
    </source>
</reference>
<dbReference type="GO" id="GO:0008360">
    <property type="term" value="P:regulation of cell shape"/>
    <property type="evidence" value="ECO:0007669"/>
    <property type="project" value="UniProtKB-KW"/>
</dbReference>
<dbReference type="AlphaFoldDB" id="A0A3R9QGR4"/>
<evidence type="ECO:0000256" key="2">
    <source>
        <dbReference type="ARBA" id="ARBA00022618"/>
    </source>
</evidence>
<keyword evidence="1 12" id="KW-0436">Ligase</keyword>
<protein>
    <submittedName>
        <fullName evidence="12">UDP-N-acetylmuramate--L-alanine ligase</fullName>
    </submittedName>
</protein>
<evidence type="ECO:0000256" key="3">
    <source>
        <dbReference type="ARBA" id="ARBA00022741"/>
    </source>
</evidence>
<dbReference type="InterPro" id="IPR036565">
    <property type="entry name" value="Mur-like_cat_sf"/>
</dbReference>
<evidence type="ECO:0000259" key="9">
    <source>
        <dbReference type="Pfam" id="PF01225"/>
    </source>
</evidence>
<evidence type="ECO:0000256" key="5">
    <source>
        <dbReference type="ARBA" id="ARBA00022960"/>
    </source>
</evidence>
<dbReference type="GO" id="GO:0009252">
    <property type="term" value="P:peptidoglycan biosynthetic process"/>
    <property type="evidence" value="ECO:0007669"/>
    <property type="project" value="UniProtKB-KW"/>
</dbReference>
<dbReference type="NCBIfam" id="TIGR01081">
    <property type="entry name" value="mpl"/>
    <property type="match status" value="1"/>
</dbReference>
<dbReference type="InterPro" id="IPR013221">
    <property type="entry name" value="Mur_ligase_cen"/>
</dbReference>
<dbReference type="Pfam" id="PF08245">
    <property type="entry name" value="Mur_ligase_M"/>
    <property type="match status" value="1"/>
</dbReference>
<keyword evidence="7" id="KW-0131">Cell cycle</keyword>
<dbReference type="InterPro" id="IPR005757">
    <property type="entry name" value="Mpl"/>
</dbReference>